<name>A0ACB5U106_AMBMO</name>
<evidence type="ECO:0000313" key="1">
    <source>
        <dbReference type="EMBL" id="GME98854.1"/>
    </source>
</evidence>
<gene>
    <name evidence="1" type="ORF">Amon02_001054200</name>
</gene>
<sequence length="168" mass="18848">MSRPKILFHIFKNEPTESSSKLYRWAYKTFRPFYYNRADTVSVMLCGGAKTAALGVSLVSSQYGSHNEHLGQLLVPLVLYQAEQVLAAGLMTTYMKKWIHAGPEYKAAQEARRLKEEEEEREKNAGNAGVNQLKDAQFEEVNESLNQSGSFSSKDPVVDAKQQPSSKV</sequence>
<organism evidence="1 2">
    <name type="scientific">Ambrosiozyma monospora</name>
    <name type="common">Yeast</name>
    <name type="synonym">Endomycopsis monosporus</name>
    <dbReference type="NCBI Taxonomy" id="43982"/>
    <lineage>
        <taxon>Eukaryota</taxon>
        <taxon>Fungi</taxon>
        <taxon>Dikarya</taxon>
        <taxon>Ascomycota</taxon>
        <taxon>Saccharomycotina</taxon>
        <taxon>Pichiomycetes</taxon>
        <taxon>Pichiales</taxon>
        <taxon>Pichiaceae</taxon>
        <taxon>Ambrosiozyma</taxon>
    </lineage>
</organism>
<reference evidence="1" key="1">
    <citation type="submission" date="2023-04" db="EMBL/GenBank/DDBJ databases">
        <title>Ambrosiozyma monospora NBRC 10751.</title>
        <authorList>
            <person name="Ichikawa N."/>
            <person name="Sato H."/>
            <person name="Tonouchi N."/>
        </authorList>
    </citation>
    <scope>NUCLEOTIDE SEQUENCE</scope>
    <source>
        <strain evidence="1">NBRC 10751</strain>
    </source>
</reference>
<accession>A0ACB5U106</accession>
<protein>
    <submittedName>
        <fullName evidence="1">Unnamed protein product</fullName>
    </submittedName>
</protein>
<evidence type="ECO:0000313" key="2">
    <source>
        <dbReference type="Proteomes" id="UP001165064"/>
    </source>
</evidence>
<keyword evidence="2" id="KW-1185">Reference proteome</keyword>
<dbReference type="EMBL" id="BSXS01010758">
    <property type="protein sequence ID" value="GME98854.1"/>
    <property type="molecule type" value="Genomic_DNA"/>
</dbReference>
<proteinExistence type="predicted"/>
<dbReference type="Proteomes" id="UP001165064">
    <property type="component" value="Unassembled WGS sequence"/>
</dbReference>
<comment type="caution">
    <text evidence="1">The sequence shown here is derived from an EMBL/GenBank/DDBJ whole genome shotgun (WGS) entry which is preliminary data.</text>
</comment>